<dbReference type="KEGG" id="dpte:113792165"/>
<evidence type="ECO:0000313" key="3">
    <source>
        <dbReference type="RefSeq" id="XP_027197869.1"/>
    </source>
</evidence>
<proteinExistence type="predicted"/>
<dbReference type="AlphaFoldDB" id="A0A6P6Y0Q2"/>
<dbReference type="Proteomes" id="UP000515146">
    <property type="component" value="Unplaced"/>
</dbReference>
<feature type="region of interest" description="Disordered" evidence="1">
    <location>
        <begin position="535"/>
        <end position="554"/>
    </location>
</feature>
<dbReference type="RefSeq" id="XP_027197869.1">
    <property type="nucleotide sequence ID" value="XM_027342068.1"/>
</dbReference>
<evidence type="ECO:0000313" key="2">
    <source>
        <dbReference type="Proteomes" id="UP000515146"/>
    </source>
</evidence>
<dbReference type="InParanoid" id="A0A6P6Y0Q2"/>
<feature type="region of interest" description="Disordered" evidence="1">
    <location>
        <begin position="148"/>
        <end position="209"/>
    </location>
</feature>
<dbReference type="OMA" id="CIHQNDD"/>
<sequence length="569" mass="66614">MMIYHTKLKNLITAHQSVYAKLLHDNPNDLQKNHLRKLLSQIQRNIQKLIRDKNYEILQNNNNKKKLEKEIRQRRKKSTTTTTKKKKSSSPSNRVIKSRNSIRYFIRRDRIDKNDRLDHRLLSSAIVDYSILINHDDEQKFCRISNEKTTTTNDNNNKQDNESRIKESNKNDQDSDHSSSVDLDQNNNDNNNNDDAKHHPPCNGHGKSIDAKEDFLRMLDLVHKIDLEKMANCKKPRKRRTTANPQFSHAAIEAKRITQMEIANERRHRRRLALETKQQRRHSKQQINNNKTLSSSSSSKQPNDYIKSINIFKPANEMFPGLFNIMTDPNMEHHDNRCKLCSELCNYIDDTIVLCQQCLSMFHVNCLERKYFIHMNGHDDSDRIRCCICPSSSSSLITFDNDKLFNAENLMIKLAQIRKEILLSSNANYCLQQFLKKKQCKKEKLLADLDRLHRINDRIVNISTRLNSIDCGEHQKIDNNDDQIDCIHQNDDDQIDCIHQNDDEIDHHHQPKSNVRISKLSNYDSIDSIDRIDIHSHPKQSQEANNTTTTTNNNNVRVDQEYSILSFCA</sequence>
<feature type="compositionally biased region" description="Basic and acidic residues" evidence="1">
    <location>
        <begin position="157"/>
        <end position="179"/>
    </location>
</feature>
<accession>A0A6P6Y0Q2</accession>
<feature type="compositionally biased region" description="Basic residues" evidence="1">
    <location>
        <begin position="72"/>
        <end position="88"/>
    </location>
</feature>
<keyword evidence="2" id="KW-1185">Reference proteome</keyword>
<feature type="compositionally biased region" description="Low complexity" evidence="1">
    <location>
        <begin position="545"/>
        <end position="554"/>
    </location>
</feature>
<name>A0A6P6Y0Q2_DERPT</name>
<gene>
    <name evidence="3" type="primary">LOC113792165</name>
</gene>
<feature type="region of interest" description="Disordered" evidence="1">
    <location>
        <begin position="275"/>
        <end position="301"/>
    </location>
</feature>
<dbReference type="OrthoDB" id="336088at2759"/>
<reference evidence="3" key="1">
    <citation type="submission" date="2025-08" db="UniProtKB">
        <authorList>
            <consortium name="RefSeq"/>
        </authorList>
    </citation>
    <scope>IDENTIFICATION</scope>
    <source>
        <strain evidence="3">Airmid</strain>
    </source>
</reference>
<organism evidence="2 3">
    <name type="scientific">Dermatophagoides pteronyssinus</name>
    <name type="common">European house dust mite</name>
    <dbReference type="NCBI Taxonomy" id="6956"/>
    <lineage>
        <taxon>Eukaryota</taxon>
        <taxon>Metazoa</taxon>
        <taxon>Ecdysozoa</taxon>
        <taxon>Arthropoda</taxon>
        <taxon>Chelicerata</taxon>
        <taxon>Arachnida</taxon>
        <taxon>Acari</taxon>
        <taxon>Acariformes</taxon>
        <taxon>Sarcoptiformes</taxon>
        <taxon>Astigmata</taxon>
        <taxon>Psoroptidia</taxon>
        <taxon>Analgoidea</taxon>
        <taxon>Pyroglyphidae</taxon>
        <taxon>Dermatophagoidinae</taxon>
        <taxon>Dermatophagoides</taxon>
    </lineage>
</organism>
<evidence type="ECO:0000256" key="1">
    <source>
        <dbReference type="SAM" id="MobiDB-lite"/>
    </source>
</evidence>
<protein>
    <submittedName>
        <fullName evidence="3">Probable WRKY transcription factor protein 1</fullName>
    </submittedName>
</protein>
<feature type="region of interest" description="Disordered" evidence="1">
    <location>
        <begin position="67"/>
        <end position="96"/>
    </location>
</feature>